<keyword evidence="2" id="KW-1185">Reference proteome</keyword>
<dbReference type="EMBL" id="BSFQ01000044">
    <property type="protein sequence ID" value="GLL15276.1"/>
    <property type="molecule type" value="Genomic_DNA"/>
</dbReference>
<name>A0A9W6UEH9_9PSEU</name>
<reference evidence="1" key="2">
    <citation type="submission" date="2023-01" db="EMBL/GenBank/DDBJ databases">
        <authorList>
            <person name="Sun Q."/>
            <person name="Evtushenko L."/>
        </authorList>
    </citation>
    <scope>NUCLEOTIDE SEQUENCE</scope>
    <source>
        <strain evidence="1">VKM Ac-1069</strain>
    </source>
</reference>
<accession>A0A9W6UEH9</accession>
<organism evidence="1 2">
    <name type="scientific">Pseudonocardia halophobica</name>
    <dbReference type="NCBI Taxonomy" id="29401"/>
    <lineage>
        <taxon>Bacteria</taxon>
        <taxon>Bacillati</taxon>
        <taxon>Actinomycetota</taxon>
        <taxon>Actinomycetes</taxon>
        <taxon>Pseudonocardiales</taxon>
        <taxon>Pseudonocardiaceae</taxon>
        <taxon>Pseudonocardia</taxon>
    </lineage>
</organism>
<reference evidence="1" key="1">
    <citation type="journal article" date="2014" name="Int. J. Syst. Evol. Microbiol.">
        <title>Complete genome sequence of Corynebacterium casei LMG S-19264T (=DSM 44701T), isolated from a smear-ripened cheese.</title>
        <authorList>
            <consortium name="US DOE Joint Genome Institute (JGI-PGF)"/>
            <person name="Walter F."/>
            <person name="Albersmeier A."/>
            <person name="Kalinowski J."/>
            <person name="Ruckert C."/>
        </authorList>
    </citation>
    <scope>NUCLEOTIDE SEQUENCE</scope>
    <source>
        <strain evidence="1">VKM Ac-1069</strain>
    </source>
</reference>
<comment type="caution">
    <text evidence="1">The sequence shown here is derived from an EMBL/GenBank/DDBJ whole genome shotgun (WGS) entry which is preliminary data.</text>
</comment>
<dbReference type="RefSeq" id="WP_037052090.1">
    <property type="nucleotide sequence ID" value="NZ_BAAAUZ010000050.1"/>
</dbReference>
<protein>
    <submittedName>
        <fullName evidence="1">Uncharacterized protein</fullName>
    </submittedName>
</protein>
<dbReference type="Proteomes" id="UP001143463">
    <property type="component" value="Unassembled WGS sequence"/>
</dbReference>
<dbReference type="AlphaFoldDB" id="A0A9W6UEH9"/>
<evidence type="ECO:0000313" key="1">
    <source>
        <dbReference type="EMBL" id="GLL15276.1"/>
    </source>
</evidence>
<proteinExistence type="predicted"/>
<sequence>MRSDDPGGDVDVDPDGGKDWCGMQLVRHRAGGRVPPALDVEVAGVLELAGLRHDLGRLARDRGYAVDRQARLTIAVDEVVAHALDLGARSVRVRWCSRTDGVRIRVDMGLCDPPAADALRVATTLAEVTVLHSARGTTVRLAFPSSVDDQSGGGAA</sequence>
<gene>
    <name evidence="1" type="ORF">GCM10017577_64260</name>
</gene>
<evidence type="ECO:0000313" key="2">
    <source>
        <dbReference type="Proteomes" id="UP001143463"/>
    </source>
</evidence>